<evidence type="ECO:0000256" key="13">
    <source>
        <dbReference type="PROSITE-ProRule" id="PRU00076"/>
    </source>
</evidence>
<dbReference type="PROSITE" id="PS50808">
    <property type="entry name" value="ZF_BED"/>
    <property type="match status" value="1"/>
</dbReference>
<dbReference type="PANTHER" id="PTHR46481:SF10">
    <property type="entry name" value="ZINC FINGER BED DOMAIN-CONTAINING PROTEIN 39"/>
    <property type="match status" value="1"/>
</dbReference>
<dbReference type="SMART" id="SM00614">
    <property type="entry name" value="ZnF_BED"/>
    <property type="match status" value="1"/>
</dbReference>
<keyword evidence="5 12" id="KW-0863">Zinc-finger</keyword>
<protein>
    <submittedName>
        <fullName evidence="19">Uncharacterized protein</fullName>
    </submittedName>
</protein>
<evidence type="ECO:0000256" key="6">
    <source>
        <dbReference type="ARBA" id="ARBA00022833"/>
    </source>
</evidence>
<dbReference type="GO" id="GO:0046983">
    <property type="term" value="F:protein dimerization activity"/>
    <property type="evidence" value="ECO:0007669"/>
    <property type="project" value="InterPro"/>
</dbReference>
<dbReference type="GO" id="GO:0003677">
    <property type="term" value="F:DNA binding"/>
    <property type="evidence" value="ECO:0007669"/>
    <property type="project" value="UniProtKB-KW"/>
</dbReference>
<evidence type="ECO:0000256" key="14">
    <source>
        <dbReference type="SAM" id="MobiDB-lite"/>
    </source>
</evidence>
<comment type="caution">
    <text evidence="13">Lacks conserved residue(s) required for the propagation of feature annotation.</text>
</comment>
<dbReference type="SUPFAM" id="SSF49785">
    <property type="entry name" value="Galactose-binding domain-like"/>
    <property type="match status" value="1"/>
</dbReference>
<evidence type="ECO:0000256" key="11">
    <source>
        <dbReference type="ARBA" id="ARBA00023242"/>
    </source>
</evidence>
<evidence type="ECO:0000259" key="17">
    <source>
        <dbReference type="PROSITE" id="PS50026"/>
    </source>
</evidence>
<dbReference type="AlphaFoldDB" id="A0AAD6FQ48"/>
<dbReference type="Pfam" id="PF02892">
    <property type="entry name" value="zf-BED"/>
    <property type="match status" value="1"/>
</dbReference>
<dbReference type="PROSITE" id="PS50026">
    <property type="entry name" value="EGF_3"/>
    <property type="match status" value="1"/>
</dbReference>
<proteinExistence type="inferred from homology"/>
<keyword evidence="6" id="KW-0862">Zinc</keyword>
<keyword evidence="9" id="KW-1015">Disulfide bond</keyword>
<dbReference type="InterPro" id="IPR000742">
    <property type="entry name" value="EGF"/>
</dbReference>
<feature type="domain" description="F5/8 type C" evidence="15">
    <location>
        <begin position="565"/>
        <end position="718"/>
    </location>
</feature>
<dbReference type="CDD" id="cd00110">
    <property type="entry name" value="LamG"/>
    <property type="match status" value="2"/>
</dbReference>
<dbReference type="InterPro" id="IPR000421">
    <property type="entry name" value="FA58C"/>
</dbReference>
<evidence type="ECO:0000256" key="7">
    <source>
        <dbReference type="ARBA" id="ARBA00023015"/>
    </source>
</evidence>
<dbReference type="GO" id="GO:0005634">
    <property type="term" value="C:nucleus"/>
    <property type="evidence" value="ECO:0007669"/>
    <property type="project" value="UniProtKB-SubCell"/>
</dbReference>
<dbReference type="Gene3D" id="2.10.25.10">
    <property type="entry name" value="Laminin"/>
    <property type="match status" value="1"/>
</dbReference>
<dbReference type="InterPro" id="IPR001791">
    <property type="entry name" value="Laminin_G"/>
</dbReference>
<evidence type="ECO:0000256" key="3">
    <source>
        <dbReference type="ARBA" id="ARBA00022536"/>
    </source>
</evidence>
<dbReference type="InterPro" id="IPR013320">
    <property type="entry name" value="ConA-like_dom_sf"/>
</dbReference>
<dbReference type="FunFam" id="2.60.120.260:FF:000016">
    <property type="entry name" value="Contactin-associated protein-like 4 isoform 1"/>
    <property type="match status" value="1"/>
</dbReference>
<keyword evidence="4" id="KW-0479">Metal-binding</keyword>
<dbReference type="Pfam" id="PF00754">
    <property type="entry name" value="F5_F8_type_C"/>
    <property type="match status" value="1"/>
</dbReference>
<dbReference type="PROSITE" id="PS50025">
    <property type="entry name" value="LAM_G_DOMAIN"/>
    <property type="match status" value="2"/>
</dbReference>
<name>A0AAD6FQ48_9TELE</name>
<dbReference type="PROSITE" id="PS01286">
    <property type="entry name" value="FA58C_2"/>
    <property type="match status" value="1"/>
</dbReference>
<keyword evidence="3 13" id="KW-0245">EGF-like domain</keyword>
<dbReference type="InterPro" id="IPR008906">
    <property type="entry name" value="HATC_C_dom"/>
</dbReference>
<evidence type="ECO:0000256" key="2">
    <source>
        <dbReference type="ARBA" id="ARBA00010241"/>
    </source>
</evidence>
<feature type="domain" description="Laminin G" evidence="16">
    <location>
        <begin position="723"/>
        <end position="903"/>
    </location>
</feature>
<dbReference type="PROSITE" id="PS01285">
    <property type="entry name" value="FA58C_1"/>
    <property type="match status" value="1"/>
</dbReference>
<dbReference type="SUPFAM" id="SSF57196">
    <property type="entry name" value="EGF/Laminin"/>
    <property type="match status" value="1"/>
</dbReference>
<feature type="region of interest" description="Disordered" evidence="14">
    <location>
        <begin position="467"/>
        <end position="488"/>
    </location>
</feature>
<dbReference type="GO" id="GO:0008270">
    <property type="term" value="F:zinc ion binding"/>
    <property type="evidence" value="ECO:0007669"/>
    <property type="project" value="UniProtKB-KW"/>
</dbReference>
<evidence type="ECO:0000313" key="19">
    <source>
        <dbReference type="EMBL" id="KAJ4942791.1"/>
    </source>
</evidence>
<dbReference type="InterPro" id="IPR052035">
    <property type="entry name" value="ZnF_BED_domain_contain"/>
</dbReference>
<keyword evidence="11" id="KW-0539">Nucleus</keyword>
<comment type="similarity">
    <text evidence="2">Belongs to the neurexin family.</text>
</comment>
<dbReference type="SUPFAM" id="SSF57667">
    <property type="entry name" value="beta-beta-alpha zinc fingers"/>
    <property type="match status" value="1"/>
</dbReference>
<dbReference type="SMART" id="SM00282">
    <property type="entry name" value="LamG"/>
    <property type="match status" value="2"/>
</dbReference>
<keyword evidence="8" id="KW-0238">DNA-binding</keyword>
<dbReference type="SUPFAM" id="SSF53098">
    <property type="entry name" value="Ribonuclease H-like"/>
    <property type="match status" value="1"/>
</dbReference>
<dbReference type="SUPFAM" id="SSF49899">
    <property type="entry name" value="Concanavalin A-like lectins/glucanases"/>
    <property type="match status" value="2"/>
</dbReference>
<dbReference type="EMBL" id="JAPTMU010000005">
    <property type="protein sequence ID" value="KAJ4942791.1"/>
    <property type="molecule type" value="Genomic_DNA"/>
</dbReference>
<feature type="domain" description="Laminin G" evidence="16">
    <location>
        <begin position="909"/>
        <end position="1078"/>
    </location>
</feature>
<comment type="caution">
    <text evidence="19">The sequence shown here is derived from an EMBL/GenBank/DDBJ whole genome shotgun (WGS) entry which is preliminary data.</text>
</comment>
<dbReference type="GO" id="GO:0009791">
    <property type="term" value="P:post-embryonic development"/>
    <property type="evidence" value="ECO:0007669"/>
    <property type="project" value="UniProtKB-ARBA"/>
</dbReference>
<feature type="domain" description="BED-type" evidence="18">
    <location>
        <begin position="1"/>
        <end position="57"/>
    </location>
</feature>
<evidence type="ECO:0000256" key="5">
    <source>
        <dbReference type="ARBA" id="ARBA00022771"/>
    </source>
</evidence>
<dbReference type="PANTHER" id="PTHR46481">
    <property type="entry name" value="ZINC FINGER BED DOMAIN-CONTAINING PROTEIN 4"/>
    <property type="match status" value="1"/>
</dbReference>
<dbReference type="InterPro" id="IPR036236">
    <property type="entry name" value="Znf_C2H2_sf"/>
</dbReference>
<comment type="subcellular location">
    <subcellularLocation>
        <location evidence="1">Nucleus</location>
    </subcellularLocation>
</comment>
<reference evidence="19" key="1">
    <citation type="submission" date="2022-11" db="EMBL/GenBank/DDBJ databases">
        <title>Chromosome-level genome of Pogonophryne albipinna.</title>
        <authorList>
            <person name="Jo E."/>
        </authorList>
    </citation>
    <scope>NUCLEOTIDE SEQUENCE</scope>
    <source>
        <strain evidence="19">SGF0006</strain>
        <tissue evidence="19">Muscle</tissue>
    </source>
</reference>
<organism evidence="19 20">
    <name type="scientific">Pogonophryne albipinna</name>
    <dbReference type="NCBI Taxonomy" id="1090488"/>
    <lineage>
        <taxon>Eukaryota</taxon>
        <taxon>Metazoa</taxon>
        <taxon>Chordata</taxon>
        <taxon>Craniata</taxon>
        <taxon>Vertebrata</taxon>
        <taxon>Euteleostomi</taxon>
        <taxon>Actinopterygii</taxon>
        <taxon>Neopterygii</taxon>
        <taxon>Teleostei</taxon>
        <taxon>Neoteleostei</taxon>
        <taxon>Acanthomorphata</taxon>
        <taxon>Eupercaria</taxon>
        <taxon>Perciformes</taxon>
        <taxon>Notothenioidei</taxon>
        <taxon>Pogonophryne</taxon>
    </lineage>
</organism>
<dbReference type="Gene3D" id="2.60.120.260">
    <property type="entry name" value="Galactose-binding domain-like"/>
    <property type="match status" value="1"/>
</dbReference>
<evidence type="ECO:0000256" key="8">
    <source>
        <dbReference type="ARBA" id="ARBA00023125"/>
    </source>
</evidence>
<dbReference type="Proteomes" id="UP001219934">
    <property type="component" value="Unassembled WGS sequence"/>
</dbReference>
<dbReference type="SMART" id="SM00231">
    <property type="entry name" value="FA58C"/>
    <property type="match status" value="1"/>
</dbReference>
<dbReference type="Pfam" id="PF02210">
    <property type="entry name" value="Laminin_G_2"/>
    <property type="match status" value="1"/>
</dbReference>
<keyword evidence="20" id="KW-1185">Reference proteome</keyword>
<dbReference type="Gene3D" id="2.60.120.200">
    <property type="match status" value="2"/>
</dbReference>
<dbReference type="InterPro" id="IPR003656">
    <property type="entry name" value="Znf_BED"/>
</dbReference>
<keyword evidence="7" id="KW-0805">Transcription regulation</keyword>
<sequence length="1118" mass="125013">MSAVWHHFKITRSESPTATCKVCGVEVSRGGANRVSYNTTNLIKHLKKHHPDEHAAYCKATASATDGLHQQTLRDSLKRKDLLPRDSERFRKITELIVECIAEDDQPISLVENSGFCRLINYLEPRYGMPSRHYIAEKGIPALHTKVREQVQRHLKEATSIALTTDLWSSGVAPMSLLSLTAHWIDSSFTLHNVVLHASELRGSHTSMRIRNAIEEMLAKWDIDNDKVHVVMRDNAANMKKAFADMGVQSLGCFAHTLQLVVIQGLLAQRSIIDAVANARKLVGNFKHSPKAYSILEDIQKDLHMPTQRLQQDVSVRWNSTQYMMLSLLQQKRPLSVYAADHDLPCMPSANQWALMEKAVVVLSPFEDLTRAVSAATASAADVIPAITVLKRHLSREESTDAGIKTMKRTLLEAVTERFDYAETEPIYSVATLVDPRYKERFFTSPDHQELAKEALIREVEIMERKRKAGSEVSAEEPPRKSPRRGGVGCAAANSSFVSLYDEILEGNVVESRPVSTSAVVTQVEAYLAEQTIPRSENPLHYWRAHATQRPALADTAMKFLCAPCTSVDKVCDRPLVANLPPSSFRSSSQLTSSHGPVFAKVNRREGAGGWSPLVSDRYQWLEVDLGKRTRITAVATQGRYGSSDWLTSYLLMFSDTGHNWRQHRQEDSLEAFPGNSNADTVVQYKLNQPVIARFLRLIPLDWNPTGRIGLRLEIYGCRYTSDVAYFDGSSSLLYRRSVRPSWTGMEVVSLKFKTLTNSGTLLHAEGQRDSSLTLVLEKGRLLLYHQQGVSSSSSGQLLVSVGSLLDDQHWHHVKLVRLSTHLNLTVDRNTRQVHIPAELSHWDIHQLSLGAVQSHGLQKPILSNRNFNGCLENFLYNDLNLIHLAKKKNHQVSLLGNVTFSCAEHVSVAVTFTDSQSFLQVPGLTSWSSGLFSVALQFRTWNKGGLLLTFDLPQQQGTVWLYLSEARLRLQINKAGRARLELSAEQDLLSITVDKNEGATAHTRIPLPLTADSQLFFGEGNLSPVLNGCCSSQECRNPFKVFQGCMRLLTLDNQPVDLIKVQQRMLGNYSHLQIDMCGIIDRCSPSHCEHGGRCTQSWSTFHCNCSNSGYRGATCHS</sequence>
<evidence type="ECO:0000256" key="1">
    <source>
        <dbReference type="ARBA" id="ARBA00004123"/>
    </source>
</evidence>
<evidence type="ECO:0000256" key="9">
    <source>
        <dbReference type="ARBA" id="ARBA00023157"/>
    </source>
</evidence>
<dbReference type="PROSITE" id="PS50022">
    <property type="entry name" value="FA58C_3"/>
    <property type="match status" value="1"/>
</dbReference>
<dbReference type="InterPro" id="IPR012337">
    <property type="entry name" value="RNaseH-like_sf"/>
</dbReference>
<evidence type="ECO:0000259" key="15">
    <source>
        <dbReference type="PROSITE" id="PS50022"/>
    </source>
</evidence>
<dbReference type="InterPro" id="IPR008979">
    <property type="entry name" value="Galactose-bd-like_sf"/>
</dbReference>
<gene>
    <name evidence="19" type="ORF">JOQ06_005304</name>
</gene>
<dbReference type="SUPFAM" id="SSF140996">
    <property type="entry name" value="Hermes dimerisation domain"/>
    <property type="match status" value="1"/>
</dbReference>
<feature type="non-terminal residue" evidence="19">
    <location>
        <position position="1118"/>
    </location>
</feature>
<evidence type="ECO:0000313" key="20">
    <source>
        <dbReference type="Proteomes" id="UP001219934"/>
    </source>
</evidence>
<evidence type="ECO:0000256" key="4">
    <source>
        <dbReference type="ARBA" id="ARBA00022723"/>
    </source>
</evidence>
<evidence type="ECO:0000256" key="12">
    <source>
        <dbReference type="PROSITE-ProRule" id="PRU00027"/>
    </source>
</evidence>
<accession>A0AAD6FQ48</accession>
<keyword evidence="10" id="KW-0804">Transcription</keyword>
<evidence type="ECO:0000259" key="18">
    <source>
        <dbReference type="PROSITE" id="PS50808"/>
    </source>
</evidence>
<dbReference type="CDD" id="cd00054">
    <property type="entry name" value="EGF_CA"/>
    <property type="match status" value="1"/>
</dbReference>
<dbReference type="Pfam" id="PF05699">
    <property type="entry name" value="Dimer_Tnp_hAT"/>
    <property type="match status" value="1"/>
</dbReference>
<evidence type="ECO:0000256" key="10">
    <source>
        <dbReference type="ARBA" id="ARBA00023163"/>
    </source>
</evidence>
<dbReference type="CDD" id="cd00057">
    <property type="entry name" value="FA58C"/>
    <property type="match status" value="1"/>
</dbReference>
<evidence type="ECO:0000259" key="16">
    <source>
        <dbReference type="PROSITE" id="PS50025"/>
    </source>
</evidence>
<feature type="domain" description="EGF-like" evidence="17">
    <location>
        <begin position="1080"/>
        <end position="1117"/>
    </location>
</feature>